<comment type="similarity">
    <text evidence="1">Belongs to the universal ribosomal protein uS12 family.</text>
</comment>
<feature type="region of interest" description="Disordered" evidence="4">
    <location>
        <begin position="61"/>
        <end position="82"/>
    </location>
</feature>
<dbReference type="InterPro" id="IPR006032">
    <property type="entry name" value="Ribosomal_uS12"/>
</dbReference>
<keyword evidence="6" id="KW-1185">Reference proteome</keyword>
<evidence type="ECO:0000313" key="6">
    <source>
        <dbReference type="Proteomes" id="UP001498771"/>
    </source>
</evidence>
<dbReference type="GeneID" id="90037128"/>
<evidence type="ECO:0000256" key="3">
    <source>
        <dbReference type="ARBA" id="ARBA00023274"/>
    </source>
</evidence>
<dbReference type="Pfam" id="PF00164">
    <property type="entry name" value="Ribosom_S12_S23"/>
    <property type="match status" value="1"/>
</dbReference>
<evidence type="ECO:0000313" key="5">
    <source>
        <dbReference type="EMBL" id="KAK7207795.1"/>
    </source>
</evidence>
<dbReference type="NCBIfam" id="TIGR00981">
    <property type="entry name" value="rpsL_bact"/>
    <property type="match status" value="1"/>
</dbReference>
<accession>A0ABR1FD94</accession>
<evidence type="ECO:0000256" key="4">
    <source>
        <dbReference type="SAM" id="MobiDB-lite"/>
    </source>
</evidence>
<keyword evidence="2" id="KW-0689">Ribosomal protein</keyword>
<feature type="region of interest" description="Disordered" evidence="4">
    <location>
        <begin position="161"/>
        <end position="180"/>
    </location>
</feature>
<comment type="caution">
    <text evidence="5">The sequence shown here is derived from an EMBL/GenBank/DDBJ whole genome shotgun (WGS) entry which is preliminary data.</text>
</comment>
<dbReference type="RefSeq" id="XP_064770828.1">
    <property type="nucleotide sequence ID" value="XM_064911616.1"/>
</dbReference>
<dbReference type="PANTHER" id="PTHR11652">
    <property type="entry name" value="30S RIBOSOMAL PROTEIN S12 FAMILY MEMBER"/>
    <property type="match status" value="1"/>
</dbReference>
<keyword evidence="3" id="KW-0687">Ribonucleoprotein</keyword>
<dbReference type="InterPro" id="IPR012340">
    <property type="entry name" value="NA-bd_OB-fold"/>
</dbReference>
<dbReference type="Gene3D" id="2.40.50.140">
    <property type="entry name" value="Nucleic acid-binding proteins"/>
    <property type="match status" value="1"/>
</dbReference>
<dbReference type="PROSITE" id="PS00055">
    <property type="entry name" value="RIBOSOMAL_S12"/>
    <property type="match status" value="1"/>
</dbReference>
<sequence length="180" mass="19896">MFPVLRQFLAFRAPAVLSRFGAQLYRSPAAFAPLSSAYSPSLLRQFSSSQPAHATMRQVIRGARKPKRGNRNMSESPDLDRCPQRRGVITRVATMKPKKPNSAQRKVARVKLSNGKMVYGYIPGEGHNVQEHSVVTVRGGRVQDLPGVKYHLVRGARDLGGVANRSKSRSKYGVKKPAKT</sequence>
<dbReference type="Proteomes" id="UP001498771">
    <property type="component" value="Unassembled WGS sequence"/>
</dbReference>
<name>A0ABR1FD94_9ASCO</name>
<evidence type="ECO:0000256" key="1">
    <source>
        <dbReference type="ARBA" id="ARBA00005657"/>
    </source>
</evidence>
<proteinExistence type="inferred from homology"/>
<protein>
    <submittedName>
        <fullName evidence="5">YNR036C-like protein</fullName>
    </submittedName>
</protein>
<dbReference type="EMBL" id="JBBJBU010000001">
    <property type="protein sequence ID" value="KAK7207795.1"/>
    <property type="molecule type" value="Genomic_DNA"/>
</dbReference>
<dbReference type="CDD" id="cd03368">
    <property type="entry name" value="Ribosomal_S12"/>
    <property type="match status" value="1"/>
</dbReference>
<feature type="compositionally biased region" description="Basic residues" evidence="4">
    <location>
        <begin position="166"/>
        <end position="180"/>
    </location>
</feature>
<dbReference type="SUPFAM" id="SSF50249">
    <property type="entry name" value="Nucleic acid-binding proteins"/>
    <property type="match status" value="1"/>
</dbReference>
<evidence type="ECO:0000256" key="2">
    <source>
        <dbReference type="ARBA" id="ARBA00022980"/>
    </source>
</evidence>
<dbReference type="InterPro" id="IPR005679">
    <property type="entry name" value="Ribosomal_uS12_bac"/>
</dbReference>
<dbReference type="PRINTS" id="PR01034">
    <property type="entry name" value="RIBOSOMALS12"/>
</dbReference>
<reference evidence="5 6" key="1">
    <citation type="submission" date="2024-03" db="EMBL/GenBank/DDBJ databases">
        <title>Genome-scale model development and genomic sequencing of the oleaginous clade Lipomyces.</title>
        <authorList>
            <consortium name="Lawrence Berkeley National Laboratory"/>
            <person name="Czajka J.J."/>
            <person name="Han Y."/>
            <person name="Kim J."/>
            <person name="Mondo S.J."/>
            <person name="Hofstad B.A."/>
            <person name="Robles A."/>
            <person name="Haridas S."/>
            <person name="Riley R."/>
            <person name="LaButti K."/>
            <person name="Pangilinan J."/>
            <person name="Andreopoulos W."/>
            <person name="Lipzen A."/>
            <person name="Yan J."/>
            <person name="Wang M."/>
            <person name="Ng V."/>
            <person name="Grigoriev I.V."/>
            <person name="Spatafora J.W."/>
            <person name="Magnuson J.K."/>
            <person name="Baker S.E."/>
            <person name="Pomraning K.R."/>
        </authorList>
    </citation>
    <scope>NUCLEOTIDE SEQUENCE [LARGE SCALE GENOMIC DNA]</scope>
    <source>
        <strain evidence="5 6">Phaff 52-87</strain>
    </source>
</reference>
<gene>
    <name evidence="5" type="ORF">BZA70DRAFT_272225</name>
</gene>
<organism evidence="5 6">
    <name type="scientific">Myxozyma melibiosi</name>
    <dbReference type="NCBI Taxonomy" id="54550"/>
    <lineage>
        <taxon>Eukaryota</taxon>
        <taxon>Fungi</taxon>
        <taxon>Dikarya</taxon>
        <taxon>Ascomycota</taxon>
        <taxon>Saccharomycotina</taxon>
        <taxon>Lipomycetes</taxon>
        <taxon>Lipomycetales</taxon>
        <taxon>Lipomycetaceae</taxon>
        <taxon>Myxozyma</taxon>
    </lineage>
</organism>